<evidence type="ECO:0000256" key="6">
    <source>
        <dbReference type="SAM" id="MobiDB-lite"/>
    </source>
</evidence>
<reference evidence="8 9" key="1">
    <citation type="submission" date="2019-02" db="EMBL/GenBank/DDBJ databases">
        <title>Deep-cultivation of Planctomycetes and their phenomic and genomic characterization uncovers novel biology.</title>
        <authorList>
            <person name="Wiegand S."/>
            <person name="Jogler M."/>
            <person name="Boedeker C."/>
            <person name="Pinto D."/>
            <person name="Vollmers J."/>
            <person name="Rivas-Marin E."/>
            <person name="Kohn T."/>
            <person name="Peeters S.H."/>
            <person name="Heuer A."/>
            <person name="Rast P."/>
            <person name="Oberbeckmann S."/>
            <person name="Bunk B."/>
            <person name="Jeske O."/>
            <person name="Meyerdierks A."/>
            <person name="Storesund J.E."/>
            <person name="Kallscheuer N."/>
            <person name="Luecker S."/>
            <person name="Lage O.M."/>
            <person name="Pohl T."/>
            <person name="Merkel B.J."/>
            <person name="Hornburger P."/>
            <person name="Mueller R.-W."/>
            <person name="Bruemmer F."/>
            <person name="Labrenz M."/>
            <person name="Spormann A.M."/>
            <person name="Op den Camp H."/>
            <person name="Overmann J."/>
            <person name="Amann R."/>
            <person name="Jetten M.S.M."/>
            <person name="Mascher T."/>
            <person name="Medema M.H."/>
            <person name="Devos D.P."/>
            <person name="Kaster A.-K."/>
            <person name="Ovreas L."/>
            <person name="Rohde M."/>
            <person name="Galperin M.Y."/>
            <person name="Jogler C."/>
        </authorList>
    </citation>
    <scope>NUCLEOTIDE SEQUENCE [LARGE SCALE GENOMIC DNA]</scope>
    <source>
        <strain evidence="8 9">Pan189</strain>
    </source>
</reference>
<keyword evidence="3 7" id="KW-0732">Signal</keyword>
<feature type="signal peptide" evidence="7">
    <location>
        <begin position="1"/>
        <end position="21"/>
    </location>
</feature>
<dbReference type="InterPro" id="IPR029058">
    <property type="entry name" value="AB_hydrolase_fold"/>
</dbReference>
<dbReference type="KEGG" id="svp:Pan189_21410"/>
<evidence type="ECO:0000256" key="1">
    <source>
        <dbReference type="ARBA" id="ARBA00022645"/>
    </source>
</evidence>
<accession>A0A517R1I6</accession>
<dbReference type="EMBL" id="CP036268">
    <property type="protein sequence ID" value="QDT37759.1"/>
    <property type="molecule type" value="Genomic_DNA"/>
</dbReference>
<feature type="chain" id="PRO_5021876639" evidence="7">
    <location>
        <begin position="22"/>
        <end position="508"/>
    </location>
</feature>
<protein>
    <submittedName>
        <fullName evidence="8">Serine carboxypeptidase</fullName>
    </submittedName>
</protein>
<dbReference type="SUPFAM" id="SSF53474">
    <property type="entry name" value="alpha/beta-Hydrolases"/>
    <property type="match status" value="1"/>
</dbReference>
<sequence precursor="true">MMRFWLILALASFLFPSVVTAQEDVTVTLEAPTDVSEPAAEPDGSPKSQSRSVRIAGESIEYQAIPDTLTLKDDKGEPRAKIFFAYYRVKQEADAPERPITFCFNGGPGSASVWLHMGMLGPKRLVIDSDAGRLPPPHGYIDNEFSLLDVTDLVFVDPVGTGYSKATDPKKKGDFYGFRKDLKSLAEFIQLFVTKNERWGSPKFLLGESYGTLRVAGLARELQNTYRMEINGLVLVSSVLDFRTIRASGSNDLPYILFLPTLTATAWYHEQLDDGLQKDLAKTVEQARKFAFGEYATALLKGADLPKKKRRRVAERFAKLTGLDAEYILDANLRVDMSRFAKELLEEQQVSVGRFDSRYTGPVADLIDDRYDTDASSSALFGAFTSVVNQYFREDLGVKRDEPYEILARLDWDWDSENGYVTSADMLSAAMRQNPALKVFVANGYYDLATPFAATEYTFNHLTPRSLREHVTMEYYEAGHMMYVHEPSLEKLRTDLVKYFEAAIPSQK</sequence>
<keyword evidence="9" id="KW-1185">Reference proteome</keyword>
<keyword evidence="4" id="KW-0378">Hydrolase</keyword>
<name>A0A517R1I6_9PLAN</name>
<dbReference type="AlphaFoldDB" id="A0A517R1I6"/>
<evidence type="ECO:0000256" key="5">
    <source>
        <dbReference type="ARBA" id="ARBA00023180"/>
    </source>
</evidence>
<evidence type="ECO:0000256" key="2">
    <source>
        <dbReference type="ARBA" id="ARBA00022670"/>
    </source>
</evidence>
<dbReference type="Pfam" id="PF00450">
    <property type="entry name" value="Peptidase_S10"/>
    <property type="match status" value="1"/>
</dbReference>
<keyword evidence="1 8" id="KW-0121">Carboxypeptidase</keyword>
<dbReference type="RefSeq" id="WP_310820316.1">
    <property type="nucleotide sequence ID" value="NZ_CP036268.1"/>
</dbReference>
<gene>
    <name evidence="8" type="ORF">Pan189_21410</name>
</gene>
<evidence type="ECO:0000256" key="4">
    <source>
        <dbReference type="ARBA" id="ARBA00022801"/>
    </source>
</evidence>
<evidence type="ECO:0000256" key="7">
    <source>
        <dbReference type="SAM" id="SignalP"/>
    </source>
</evidence>
<keyword evidence="5" id="KW-0325">Glycoprotein</keyword>
<dbReference type="Proteomes" id="UP000317318">
    <property type="component" value="Chromosome"/>
</dbReference>
<evidence type="ECO:0000256" key="3">
    <source>
        <dbReference type="ARBA" id="ARBA00022729"/>
    </source>
</evidence>
<dbReference type="InterPro" id="IPR001563">
    <property type="entry name" value="Peptidase_S10"/>
</dbReference>
<organism evidence="8 9">
    <name type="scientific">Stratiformator vulcanicus</name>
    <dbReference type="NCBI Taxonomy" id="2527980"/>
    <lineage>
        <taxon>Bacteria</taxon>
        <taxon>Pseudomonadati</taxon>
        <taxon>Planctomycetota</taxon>
        <taxon>Planctomycetia</taxon>
        <taxon>Planctomycetales</taxon>
        <taxon>Planctomycetaceae</taxon>
        <taxon>Stratiformator</taxon>
    </lineage>
</organism>
<dbReference type="PANTHER" id="PTHR11802:SF3">
    <property type="entry name" value="RETINOID-INDUCIBLE SERINE CARBOXYPEPTIDASE"/>
    <property type="match status" value="1"/>
</dbReference>
<evidence type="ECO:0000313" key="9">
    <source>
        <dbReference type="Proteomes" id="UP000317318"/>
    </source>
</evidence>
<feature type="region of interest" description="Disordered" evidence="6">
    <location>
        <begin position="32"/>
        <end position="52"/>
    </location>
</feature>
<dbReference type="PANTHER" id="PTHR11802">
    <property type="entry name" value="SERINE PROTEASE FAMILY S10 SERINE CARBOXYPEPTIDASE"/>
    <property type="match status" value="1"/>
</dbReference>
<evidence type="ECO:0000313" key="8">
    <source>
        <dbReference type="EMBL" id="QDT37759.1"/>
    </source>
</evidence>
<proteinExistence type="predicted"/>
<dbReference type="Gene3D" id="3.40.50.1820">
    <property type="entry name" value="alpha/beta hydrolase"/>
    <property type="match status" value="1"/>
</dbReference>
<dbReference type="GO" id="GO:0004185">
    <property type="term" value="F:serine-type carboxypeptidase activity"/>
    <property type="evidence" value="ECO:0007669"/>
    <property type="project" value="InterPro"/>
</dbReference>
<dbReference type="GO" id="GO:0006508">
    <property type="term" value="P:proteolysis"/>
    <property type="evidence" value="ECO:0007669"/>
    <property type="project" value="UniProtKB-KW"/>
</dbReference>
<keyword evidence="2" id="KW-0645">Protease</keyword>